<dbReference type="Pfam" id="PF13450">
    <property type="entry name" value="NAD_binding_8"/>
    <property type="match status" value="1"/>
</dbReference>
<dbReference type="Gene3D" id="1.10.405.20">
    <property type="match status" value="1"/>
</dbReference>
<accession>A0A835ZPW8</accession>
<protein>
    <submittedName>
        <fullName evidence="1">Uncharacterized protein</fullName>
    </submittedName>
</protein>
<dbReference type="InterPro" id="IPR036188">
    <property type="entry name" value="FAD/NAD-bd_sf"/>
</dbReference>
<name>A0A835ZPW8_9STRA</name>
<dbReference type="Proteomes" id="UP000664859">
    <property type="component" value="Unassembled WGS sequence"/>
</dbReference>
<dbReference type="AlphaFoldDB" id="A0A835ZPW8"/>
<gene>
    <name evidence="1" type="ORF">JKP88DRAFT_292359</name>
</gene>
<sequence length="756" mass="85721">MTAAKPVKLSWEENGVTKTDTFDFLVVACDPRAIRMTGRTANEKEVMGKLTSNIFSTSLFEVERERGAPFASRFCPANLKNPDNAQAESHMFIFRDEARAHCRDWPESKKNEAPGNSGNKTLITCYQYHYGSLLNGDPDDITRRLNDTFHKDLYKESPEKLEWVDFQVATKTAADNKVQLHRKQQLVEDYFPHFEYEDLDNGIIWKVLEAQGESNTAYVASFTCFESVLHCYLYGKMVMDRLEKSHPVFTTQYANKADIKVAVVGGGPSGILFATQQLIARGYTNVKLLEARGNLGGKTRTVYAVPPTNQSMLLPCELGTCYLSTDYQPLRELMLKYQMNSAPYRSSPPPLLPLTAPASSTSTQAGTPFNLEGEKYSPPYRGVIDPDMIPYAGEYKSKIEGIIFPLWCLMVAAIHDGNLDGVLLVGPDGLTDDERTAKENSTWGAVKAKFKKWWRDFKTAEFRPRGVKLKLQVAEASNEECRKRLTWGAMKAKFKKWWHAFKTIEFAPRGECADVKLKFISSGMKLQFWVLFRVWYSMRSYADIHEKLMGNLKGYPIPEKQIKETKYFKYEWTIHEFLEKNGLLNLRGLFTYGYSVQGYCDLEHVSAYYALVWLTPSLLWACAYSTIWQHLPKRAKWLFSGITAIDPDQKVQLCSRAKWLFWGINPDQKLYGVYAMERGWQEFWDRIACEDELFTTAGRTVLNAKNVTVTARPGVATTTVDAELFAKQAEFQEFITNASAPSATVGGSGAKVGGLN</sequence>
<evidence type="ECO:0000313" key="2">
    <source>
        <dbReference type="Proteomes" id="UP000664859"/>
    </source>
</evidence>
<dbReference type="SUPFAM" id="SSF51905">
    <property type="entry name" value="FAD/NAD(P)-binding domain"/>
    <property type="match status" value="1"/>
</dbReference>
<keyword evidence="2" id="KW-1185">Reference proteome</keyword>
<evidence type="ECO:0000313" key="1">
    <source>
        <dbReference type="EMBL" id="KAG5192768.1"/>
    </source>
</evidence>
<reference evidence="1" key="1">
    <citation type="submission" date="2021-02" db="EMBL/GenBank/DDBJ databases">
        <title>First Annotated Genome of the Yellow-green Alga Tribonema minus.</title>
        <authorList>
            <person name="Mahan K.M."/>
        </authorList>
    </citation>
    <scope>NUCLEOTIDE SEQUENCE</scope>
    <source>
        <strain evidence="1">UTEX B ZZ1240</strain>
    </source>
</reference>
<dbReference type="Gene3D" id="3.50.50.60">
    <property type="entry name" value="FAD/NAD(P)-binding domain"/>
    <property type="match status" value="2"/>
</dbReference>
<organism evidence="1 2">
    <name type="scientific">Tribonema minus</name>
    <dbReference type="NCBI Taxonomy" id="303371"/>
    <lineage>
        <taxon>Eukaryota</taxon>
        <taxon>Sar</taxon>
        <taxon>Stramenopiles</taxon>
        <taxon>Ochrophyta</taxon>
        <taxon>PX clade</taxon>
        <taxon>Xanthophyceae</taxon>
        <taxon>Tribonematales</taxon>
        <taxon>Tribonemataceae</taxon>
        <taxon>Tribonema</taxon>
    </lineage>
</organism>
<comment type="caution">
    <text evidence="1">The sequence shown here is derived from an EMBL/GenBank/DDBJ whole genome shotgun (WGS) entry which is preliminary data.</text>
</comment>
<dbReference type="EMBL" id="JAFCMP010000002">
    <property type="protein sequence ID" value="KAG5192768.1"/>
    <property type="molecule type" value="Genomic_DNA"/>
</dbReference>
<proteinExistence type="predicted"/>
<dbReference type="OrthoDB" id="63543at2759"/>